<organism evidence="5">
    <name type="scientific">Pseudo-nitzschia delicatissima</name>
    <dbReference type="NCBI Taxonomy" id="44447"/>
    <lineage>
        <taxon>Eukaryota</taxon>
        <taxon>Sar</taxon>
        <taxon>Stramenopiles</taxon>
        <taxon>Ochrophyta</taxon>
        <taxon>Bacillariophyta</taxon>
        <taxon>Bacillariophyceae</taxon>
        <taxon>Bacillariophycidae</taxon>
        <taxon>Bacillariales</taxon>
        <taxon>Bacillariaceae</taxon>
        <taxon>Pseudo-nitzschia</taxon>
    </lineage>
</organism>
<reference evidence="5" key="1">
    <citation type="submission" date="2021-01" db="EMBL/GenBank/DDBJ databases">
        <authorList>
            <person name="Corre E."/>
            <person name="Pelletier E."/>
            <person name="Niang G."/>
            <person name="Scheremetjew M."/>
            <person name="Finn R."/>
            <person name="Kale V."/>
            <person name="Holt S."/>
            <person name="Cochrane G."/>
            <person name="Meng A."/>
            <person name="Brown T."/>
            <person name="Cohen L."/>
        </authorList>
    </citation>
    <scope>NUCLEOTIDE SEQUENCE</scope>
    <source>
        <strain evidence="5">UNC1205</strain>
    </source>
</reference>
<dbReference type="EMBL" id="HBFL01004319">
    <property type="protein sequence ID" value="CAD8763054.1"/>
    <property type="molecule type" value="Transcribed_RNA"/>
</dbReference>
<accession>A0A6T9ZS73</accession>
<evidence type="ECO:0000256" key="3">
    <source>
        <dbReference type="SAM" id="SignalP"/>
    </source>
</evidence>
<evidence type="ECO:0000313" key="4">
    <source>
        <dbReference type="EMBL" id="CAD8763053.1"/>
    </source>
</evidence>
<keyword evidence="1" id="KW-0175">Coiled coil</keyword>
<feature type="signal peptide" evidence="3">
    <location>
        <begin position="1"/>
        <end position="24"/>
    </location>
</feature>
<evidence type="ECO:0000256" key="1">
    <source>
        <dbReference type="SAM" id="Coils"/>
    </source>
</evidence>
<proteinExistence type="predicted"/>
<feature type="coiled-coil region" evidence="1">
    <location>
        <begin position="32"/>
        <end position="102"/>
    </location>
</feature>
<gene>
    <name evidence="4" type="ORF">PDEL1432_LOCUS3093</name>
    <name evidence="5" type="ORF">PDEL1432_LOCUS3094</name>
</gene>
<dbReference type="AlphaFoldDB" id="A0A6T9ZS73"/>
<protein>
    <submittedName>
        <fullName evidence="5">Uncharacterized protein</fullName>
    </submittedName>
</protein>
<name>A0A6T9ZS73_9STRA</name>
<evidence type="ECO:0000256" key="2">
    <source>
        <dbReference type="SAM" id="MobiDB-lite"/>
    </source>
</evidence>
<keyword evidence="3" id="KW-0732">Signal</keyword>
<feature type="region of interest" description="Disordered" evidence="2">
    <location>
        <begin position="103"/>
        <end position="122"/>
    </location>
</feature>
<evidence type="ECO:0000313" key="5">
    <source>
        <dbReference type="EMBL" id="CAD8763054.1"/>
    </source>
</evidence>
<sequence length="122" mass="14544">MMRNTLILLLTLVALCLTFYGAAGDTTREQVLESRNRRKEQIKNLVKDAKRKLADHDSGEKILTDEEKDQLQRNVDLFQRKVESMEEELEEWEIERLVARGVEQDKRRRERSRDSRRIDTEL</sequence>
<feature type="chain" id="PRO_5036393752" evidence="3">
    <location>
        <begin position="25"/>
        <end position="122"/>
    </location>
</feature>
<dbReference type="EMBL" id="HBFL01004318">
    <property type="protein sequence ID" value="CAD8763053.1"/>
    <property type="molecule type" value="Transcribed_RNA"/>
</dbReference>